<dbReference type="PROSITE" id="PS50262">
    <property type="entry name" value="G_PROTEIN_RECEP_F1_2"/>
    <property type="match status" value="1"/>
</dbReference>
<feature type="transmembrane region" description="Helical" evidence="9">
    <location>
        <begin position="110"/>
        <end position="131"/>
    </location>
</feature>
<evidence type="ECO:0000256" key="7">
    <source>
        <dbReference type="ARBA" id="ARBA00023224"/>
    </source>
</evidence>
<evidence type="ECO:0000256" key="9">
    <source>
        <dbReference type="SAM" id="Phobius"/>
    </source>
</evidence>
<dbReference type="PROSITE" id="PS00237">
    <property type="entry name" value="G_PROTEIN_RECEP_F1_1"/>
    <property type="match status" value="1"/>
</dbReference>
<dbReference type="OMA" id="CLKCFFI"/>
<feature type="transmembrane region" description="Helical" evidence="9">
    <location>
        <begin position="201"/>
        <end position="223"/>
    </location>
</feature>
<dbReference type="Pfam" id="PF00001">
    <property type="entry name" value="7tm_1"/>
    <property type="match status" value="1"/>
</dbReference>
<keyword evidence="4 8" id="KW-0297">G-protein coupled receptor</keyword>
<dbReference type="EMBL" id="JH818444">
    <property type="protein sequence ID" value="EKC41973.1"/>
    <property type="molecule type" value="Genomic_DNA"/>
</dbReference>
<organism evidence="11">
    <name type="scientific">Magallana gigas</name>
    <name type="common">Pacific oyster</name>
    <name type="synonym">Crassostrea gigas</name>
    <dbReference type="NCBI Taxonomy" id="29159"/>
    <lineage>
        <taxon>Eukaryota</taxon>
        <taxon>Metazoa</taxon>
        <taxon>Spiralia</taxon>
        <taxon>Lophotrochozoa</taxon>
        <taxon>Mollusca</taxon>
        <taxon>Bivalvia</taxon>
        <taxon>Autobranchia</taxon>
        <taxon>Pteriomorphia</taxon>
        <taxon>Ostreida</taxon>
        <taxon>Ostreoidea</taxon>
        <taxon>Ostreidae</taxon>
        <taxon>Magallana</taxon>
    </lineage>
</organism>
<comment type="subcellular location">
    <subcellularLocation>
        <location evidence="1">Membrane</location>
        <topology evidence="1">Multi-pass membrane protein</topology>
    </subcellularLocation>
</comment>
<keyword evidence="2 8" id="KW-0812">Transmembrane</keyword>
<evidence type="ECO:0000256" key="1">
    <source>
        <dbReference type="ARBA" id="ARBA00004141"/>
    </source>
</evidence>
<dbReference type="Proteomes" id="UP000005408">
    <property type="component" value="Unassembled WGS sequence"/>
</dbReference>
<evidence type="ECO:0000313" key="11">
    <source>
        <dbReference type="EMBL" id="EKC41973.1"/>
    </source>
</evidence>
<dbReference type="HOGENOM" id="CLU_035647_1_0_1"/>
<dbReference type="InterPro" id="IPR017452">
    <property type="entry name" value="GPCR_Rhodpsn_7TM"/>
</dbReference>
<reference evidence="12" key="2">
    <citation type="submission" date="2022-08" db="UniProtKB">
        <authorList>
            <consortium name="EnsemblMetazoa"/>
        </authorList>
    </citation>
    <scope>IDENTIFICATION</scope>
    <source>
        <strain evidence="12">05x7-T-G4-1.051#20</strain>
    </source>
</reference>
<dbReference type="OrthoDB" id="8889623at2759"/>
<dbReference type="InterPro" id="IPR000276">
    <property type="entry name" value="GPCR_Rhodpsn"/>
</dbReference>
<dbReference type="SUPFAM" id="SSF81321">
    <property type="entry name" value="Family A G protein-coupled receptor-like"/>
    <property type="match status" value="1"/>
</dbReference>
<keyword evidence="13" id="KW-1185">Reference proteome</keyword>
<evidence type="ECO:0000256" key="6">
    <source>
        <dbReference type="ARBA" id="ARBA00023170"/>
    </source>
</evidence>
<dbReference type="AlphaFoldDB" id="K1R873"/>
<feature type="transmembrane region" description="Helical" evidence="9">
    <location>
        <begin position="35"/>
        <end position="60"/>
    </location>
</feature>
<feature type="transmembrane region" description="Helical" evidence="9">
    <location>
        <begin position="307"/>
        <end position="327"/>
    </location>
</feature>
<evidence type="ECO:0000256" key="2">
    <source>
        <dbReference type="ARBA" id="ARBA00022692"/>
    </source>
</evidence>
<dbReference type="CDD" id="cd00637">
    <property type="entry name" value="7tm_classA_rhodopsin-like"/>
    <property type="match status" value="1"/>
</dbReference>
<sequence>MHNQIGNLWNGSYENLSTPDADTLLVKLNNEAAMLFLPVTIFLAFLMVIGIVGNVIVCLVYCKRKRKSTPDLFILNLAILDLLTCIFGIPMEITDLCLSYTFYAPAACKLLRTLESTTSMASALTLVIISIDRYKRICKYGESFSIKKVKILCVVAICTGFFLSWPLLIIVGKKTVDVGVSGIKGVDCSVSDEMRKSRIPLVYYIVVSLCFVVCLVFVIFVYVRISIFVKRTKANRLRYVGSGDLSNSSTGQQHIQLVVLKSVNMESIQRIDDNIHYPNPVSQENDQTLPRISRVTRKSSSVKVTRTTAIFVVVTIAFIISFLPFLITMVLRNIIKDIEKNMSEPMMVFYKFCLKCFFINNAINPLIYSFLSKRFRGDVKWLFSKYVCISRNAFP</sequence>
<evidence type="ECO:0000256" key="3">
    <source>
        <dbReference type="ARBA" id="ARBA00022989"/>
    </source>
</evidence>
<keyword evidence="5 9" id="KW-0472">Membrane</keyword>
<dbReference type="PANTHER" id="PTHR24243">
    <property type="entry name" value="G-PROTEIN COUPLED RECEPTOR"/>
    <property type="match status" value="1"/>
</dbReference>
<accession>K1R873</accession>
<dbReference type="Gene3D" id="1.20.1070.10">
    <property type="entry name" value="Rhodopsin 7-helix transmembrane proteins"/>
    <property type="match status" value="1"/>
</dbReference>
<evidence type="ECO:0000256" key="4">
    <source>
        <dbReference type="ARBA" id="ARBA00023040"/>
    </source>
</evidence>
<evidence type="ECO:0000259" key="10">
    <source>
        <dbReference type="PROSITE" id="PS50262"/>
    </source>
</evidence>
<evidence type="ECO:0000313" key="13">
    <source>
        <dbReference type="Proteomes" id="UP000005408"/>
    </source>
</evidence>
<reference evidence="11" key="1">
    <citation type="journal article" date="2012" name="Nature">
        <title>The oyster genome reveals stress adaptation and complexity of shell formation.</title>
        <authorList>
            <person name="Zhang G."/>
            <person name="Fang X."/>
            <person name="Guo X."/>
            <person name="Li L."/>
            <person name="Luo R."/>
            <person name="Xu F."/>
            <person name="Yang P."/>
            <person name="Zhang L."/>
            <person name="Wang X."/>
            <person name="Qi H."/>
            <person name="Xiong Z."/>
            <person name="Que H."/>
            <person name="Xie Y."/>
            <person name="Holland P.W."/>
            <person name="Paps J."/>
            <person name="Zhu Y."/>
            <person name="Wu F."/>
            <person name="Chen Y."/>
            <person name="Wang J."/>
            <person name="Peng C."/>
            <person name="Meng J."/>
            <person name="Yang L."/>
            <person name="Liu J."/>
            <person name="Wen B."/>
            <person name="Zhang N."/>
            <person name="Huang Z."/>
            <person name="Zhu Q."/>
            <person name="Feng Y."/>
            <person name="Mount A."/>
            <person name="Hedgecock D."/>
            <person name="Xu Z."/>
            <person name="Liu Y."/>
            <person name="Domazet-Loso T."/>
            <person name="Du Y."/>
            <person name="Sun X."/>
            <person name="Zhang S."/>
            <person name="Liu B."/>
            <person name="Cheng P."/>
            <person name="Jiang X."/>
            <person name="Li J."/>
            <person name="Fan D."/>
            <person name="Wang W."/>
            <person name="Fu W."/>
            <person name="Wang T."/>
            <person name="Wang B."/>
            <person name="Zhang J."/>
            <person name="Peng Z."/>
            <person name="Li Y."/>
            <person name="Li N."/>
            <person name="Wang J."/>
            <person name="Chen M."/>
            <person name="He Y."/>
            <person name="Tan F."/>
            <person name="Song X."/>
            <person name="Zheng Q."/>
            <person name="Huang R."/>
            <person name="Yang H."/>
            <person name="Du X."/>
            <person name="Chen L."/>
            <person name="Yang M."/>
            <person name="Gaffney P.M."/>
            <person name="Wang S."/>
            <person name="Luo L."/>
            <person name="She Z."/>
            <person name="Ming Y."/>
            <person name="Huang W."/>
            <person name="Zhang S."/>
            <person name="Huang B."/>
            <person name="Zhang Y."/>
            <person name="Qu T."/>
            <person name="Ni P."/>
            <person name="Miao G."/>
            <person name="Wang J."/>
            <person name="Wang Q."/>
            <person name="Steinberg C.E."/>
            <person name="Wang H."/>
            <person name="Li N."/>
            <person name="Qian L."/>
            <person name="Zhang G."/>
            <person name="Li Y."/>
            <person name="Yang H."/>
            <person name="Liu X."/>
            <person name="Wang J."/>
            <person name="Yin Y."/>
            <person name="Wang J."/>
        </authorList>
    </citation>
    <scope>NUCLEOTIDE SEQUENCE [LARGE SCALE GENOMIC DNA]</scope>
    <source>
        <strain evidence="11">05x7-T-G4-1.051#20</strain>
    </source>
</reference>
<gene>
    <name evidence="11" type="ORF">CGI_10028153</name>
</gene>
<dbReference type="PANTHER" id="PTHR24243:SF208">
    <property type="entry name" value="PYROKININ-1 RECEPTOR"/>
    <property type="match status" value="1"/>
</dbReference>
<keyword evidence="3 9" id="KW-1133">Transmembrane helix</keyword>
<dbReference type="GO" id="GO:0016020">
    <property type="term" value="C:membrane"/>
    <property type="evidence" value="ECO:0007669"/>
    <property type="project" value="UniProtKB-SubCell"/>
</dbReference>
<feature type="transmembrane region" description="Helical" evidence="9">
    <location>
        <begin position="347"/>
        <end position="371"/>
    </location>
</feature>
<keyword evidence="6 8" id="KW-0675">Receptor</keyword>
<dbReference type="GO" id="GO:0004930">
    <property type="term" value="F:G protein-coupled receptor activity"/>
    <property type="evidence" value="ECO:0007669"/>
    <property type="project" value="UniProtKB-KW"/>
</dbReference>
<dbReference type="KEGG" id="crg:105348444"/>
<comment type="similarity">
    <text evidence="8">Belongs to the G-protein coupled receptor 1 family.</text>
</comment>
<dbReference type="PRINTS" id="PR00237">
    <property type="entry name" value="GPCRRHODOPSN"/>
</dbReference>
<feature type="domain" description="G-protein coupled receptors family 1 profile" evidence="10">
    <location>
        <begin position="53"/>
        <end position="368"/>
    </location>
</feature>
<feature type="transmembrane region" description="Helical" evidence="9">
    <location>
        <begin position="72"/>
        <end position="90"/>
    </location>
</feature>
<evidence type="ECO:0000256" key="5">
    <source>
        <dbReference type="ARBA" id="ARBA00023136"/>
    </source>
</evidence>
<feature type="transmembrane region" description="Helical" evidence="9">
    <location>
        <begin position="151"/>
        <end position="171"/>
    </location>
</feature>
<evidence type="ECO:0000256" key="8">
    <source>
        <dbReference type="RuleBase" id="RU000688"/>
    </source>
</evidence>
<dbReference type="EnsemblMetazoa" id="G19739.1">
    <property type="protein sequence ID" value="G19739.1:cds"/>
    <property type="gene ID" value="G19739"/>
</dbReference>
<proteinExistence type="inferred from homology"/>
<evidence type="ECO:0000313" key="12">
    <source>
        <dbReference type="EnsemblMetazoa" id="G19739.1:cds"/>
    </source>
</evidence>
<name>K1R873_MAGGI</name>
<keyword evidence="7 8" id="KW-0807">Transducer</keyword>
<protein>
    <submittedName>
        <fullName evidence="12">G_PROTEIN_RECEP_F1_2 domain-containing protein</fullName>
    </submittedName>
    <submittedName>
        <fullName evidence="11">Orexin receptor type 2</fullName>
    </submittedName>
</protein>